<comment type="caution">
    <text evidence="2">The sequence shown here is derived from an EMBL/GenBank/DDBJ whole genome shotgun (WGS) entry which is preliminary data.</text>
</comment>
<name>A0ABW2UVI4_9BACI</name>
<evidence type="ECO:0000313" key="3">
    <source>
        <dbReference type="Proteomes" id="UP001596620"/>
    </source>
</evidence>
<dbReference type="EMBL" id="JBHTGR010000015">
    <property type="protein sequence ID" value="MFC7747086.1"/>
    <property type="molecule type" value="Genomic_DNA"/>
</dbReference>
<feature type="compositionally biased region" description="Basic and acidic residues" evidence="1">
    <location>
        <begin position="1"/>
        <end position="10"/>
    </location>
</feature>
<reference evidence="3" key="1">
    <citation type="journal article" date="2019" name="Int. J. Syst. Evol. Microbiol.">
        <title>The Global Catalogue of Microorganisms (GCM) 10K type strain sequencing project: providing services to taxonomists for standard genome sequencing and annotation.</title>
        <authorList>
            <consortium name="The Broad Institute Genomics Platform"/>
            <consortium name="The Broad Institute Genome Sequencing Center for Infectious Disease"/>
            <person name="Wu L."/>
            <person name="Ma J."/>
        </authorList>
    </citation>
    <scope>NUCLEOTIDE SEQUENCE [LARGE SCALE GENOMIC DNA]</scope>
    <source>
        <strain evidence="3">JCM 30234</strain>
    </source>
</reference>
<accession>A0ABW2UVI4</accession>
<keyword evidence="3" id="KW-1185">Reference proteome</keyword>
<dbReference type="Proteomes" id="UP001596620">
    <property type="component" value="Unassembled WGS sequence"/>
</dbReference>
<protein>
    <submittedName>
        <fullName evidence="2">Uncharacterized protein</fullName>
    </submittedName>
</protein>
<evidence type="ECO:0000313" key="2">
    <source>
        <dbReference type="EMBL" id="MFC7747086.1"/>
    </source>
</evidence>
<gene>
    <name evidence="2" type="ORF">ACFQU8_07535</name>
</gene>
<sequence length="61" mass="7025">MDGFNHKAQERGSAARQPNHAISLKKTLEAIDISTDVEVRSFYSDQDIKEMRQELAKYDLK</sequence>
<organism evidence="2 3">
    <name type="scientific">Lentibacillus kimchii</name>
    <dbReference type="NCBI Taxonomy" id="1542911"/>
    <lineage>
        <taxon>Bacteria</taxon>
        <taxon>Bacillati</taxon>
        <taxon>Bacillota</taxon>
        <taxon>Bacilli</taxon>
        <taxon>Bacillales</taxon>
        <taxon>Bacillaceae</taxon>
        <taxon>Lentibacillus</taxon>
    </lineage>
</organism>
<proteinExistence type="predicted"/>
<feature type="region of interest" description="Disordered" evidence="1">
    <location>
        <begin position="1"/>
        <end position="20"/>
    </location>
</feature>
<evidence type="ECO:0000256" key="1">
    <source>
        <dbReference type="SAM" id="MobiDB-lite"/>
    </source>
</evidence>